<dbReference type="RefSeq" id="WP_014202615.1">
    <property type="nucleotide sequence ID" value="NC_016599.1"/>
</dbReference>
<dbReference type="InterPro" id="IPR009725">
    <property type="entry name" value="3_dmu_93_MTrfase"/>
</dbReference>
<dbReference type="EMBL" id="CP003156">
    <property type="protein sequence ID" value="AEV33266.1"/>
    <property type="molecule type" value="Genomic_DNA"/>
</dbReference>
<reference evidence="2 3" key="1">
    <citation type="journal article" date="2012" name="Stand. Genomic Sci.">
        <title>Genome sequence of the orange-pigmented seawater bacterium Owenweeksia hongkongensis type strain (UST20020801(T)).</title>
        <authorList>
            <person name="Riedel T."/>
            <person name="Held B."/>
            <person name="Nolan M."/>
            <person name="Lucas S."/>
            <person name="Lapidus A."/>
            <person name="Tice H."/>
            <person name="Del Rio T.G."/>
            <person name="Cheng J.F."/>
            <person name="Han C."/>
            <person name="Tapia R."/>
            <person name="Goodwin L.A."/>
            <person name="Pitluck S."/>
            <person name="Liolios K."/>
            <person name="Mavromatis K."/>
            <person name="Pagani I."/>
            <person name="Ivanova N."/>
            <person name="Mikhailova N."/>
            <person name="Pati A."/>
            <person name="Chen A."/>
            <person name="Palaniappan K."/>
            <person name="Rohde M."/>
            <person name="Tindall B.J."/>
            <person name="Detter J.C."/>
            <person name="Goker M."/>
            <person name="Woyke T."/>
            <person name="Bristow J."/>
            <person name="Eisen J.A."/>
            <person name="Markowitz V."/>
            <person name="Hugenholtz P."/>
            <person name="Klenk H.P."/>
            <person name="Kyrpides N.C."/>
        </authorList>
    </citation>
    <scope>NUCLEOTIDE SEQUENCE</scope>
    <source>
        <strain evidence="3">DSM 17368 / JCM 12287 / NRRL B-23963</strain>
    </source>
</reference>
<dbReference type="SUPFAM" id="SSF54593">
    <property type="entry name" value="Glyoxalase/Bleomycin resistance protein/Dihydroxybiphenyl dioxygenase"/>
    <property type="match status" value="1"/>
</dbReference>
<dbReference type="InterPro" id="IPR029068">
    <property type="entry name" value="Glyas_Bleomycin-R_OHBP_Dase"/>
</dbReference>
<evidence type="ECO:0000313" key="2">
    <source>
        <dbReference type="EMBL" id="AEV33266.1"/>
    </source>
</evidence>
<dbReference type="CDD" id="cd06588">
    <property type="entry name" value="PhnB_like"/>
    <property type="match status" value="1"/>
</dbReference>
<dbReference type="PANTHER" id="PTHR33990:SF2">
    <property type="entry name" value="PHNB-LIKE DOMAIN-CONTAINING PROTEIN"/>
    <property type="match status" value="1"/>
</dbReference>
<organism evidence="2 3">
    <name type="scientific">Owenweeksia hongkongensis (strain DSM 17368 / CIP 108786 / JCM 12287 / NRRL B-23963 / UST20020801)</name>
    <dbReference type="NCBI Taxonomy" id="926562"/>
    <lineage>
        <taxon>Bacteria</taxon>
        <taxon>Pseudomonadati</taxon>
        <taxon>Bacteroidota</taxon>
        <taxon>Flavobacteriia</taxon>
        <taxon>Flavobacteriales</taxon>
        <taxon>Owenweeksiaceae</taxon>
        <taxon>Owenweeksia</taxon>
    </lineage>
</organism>
<dbReference type="Gene3D" id="3.10.180.10">
    <property type="entry name" value="2,3-Dihydroxybiphenyl 1,2-Dioxygenase, domain 1"/>
    <property type="match status" value="1"/>
</dbReference>
<dbReference type="PANTHER" id="PTHR33990">
    <property type="entry name" value="PROTEIN YJDN-RELATED"/>
    <property type="match status" value="1"/>
</dbReference>
<dbReference type="KEGG" id="oho:Oweho_2294"/>
<accession>G8R5J2</accession>
<dbReference type="Proteomes" id="UP000005631">
    <property type="component" value="Chromosome"/>
</dbReference>
<dbReference type="InterPro" id="IPR028973">
    <property type="entry name" value="PhnB-like"/>
</dbReference>
<dbReference type="PATRIC" id="fig|926562.3.peg.2311"/>
<name>G8R5J2_OWEHD</name>
<dbReference type="OrthoDB" id="9806473at2"/>
<gene>
    <name evidence="2" type="ordered locus">Oweho_2294</name>
</gene>
<feature type="domain" description="PhnB-like" evidence="1">
    <location>
        <begin position="3"/>
        <end position="105"/>
    </location>
</feature>
<protein>
    <recommendedName>
        <fullName evidence="1">PhnB-like domain-containing protein</fullName>
    </recommendedName>
</protein>
<keyword evidence="3" id="KW-1185">Reference proteome</keyword>
<dbReference type="STRING" id="926562.Oweho_2294"/>
<dbReference type="eggNOG" id="COG3865">
    <property type="taxonomic scope" value="Bacteria"/>
</dbReference>
<sequence>MTKKIYPCLWFDNNAQEAADFYCSIFKESKILSANPVVVNFELNGTKFMALNGGPKYKHTPASSYVIECENQDEIDHYWETLGQAGRYDKCGWLADKYGVSWQVVPSILGELMSDPDRAPRVTQAFLKMQKFDIETLLKA</sequence>
<dbReference type="PIRSF" id="PIRSF021700">
    <property type="entry name" value="3_dmu_93_MTrfase"/>
    <property type="match status" value="1"/>
</dbReference>
<dbReference type="Pfam" id="PF06983">
    <property type="entry name" value="3-dmu-9_3-mt"/>
    <property type="match status" value="1"/>
</dbReference>
<evidence type="ECO:0000313" key="3">
    <source>
        <dbReference type="Proteomes" id="UP000005631"/>
    </source>
</evidence>
<proteinExistence type="predicted"/>
<evidence type="ECO:0000259" key="1">
    <source>
        <dbReference type="Pfam" id="PF06983"/>
    </source>
</evidence>
<dbReference type="HOGENOM" id="CLU_046006_22_1_10"/>
<dbReference type="AlphaFoldDB" id="G8R5J2"/>